<feature type="region of interest" description="Disordered" evidence="1">
    <location>
        <begin position="91"/>
        <end position="173"/>
    </location>
</feature>
<accession>A0A7J8I1E9</accession>
<sequence length="189" mass="20466">MFPKRPWDLDVHVTERWAGRVSLCGPGEAQLISGSPHPGGNSDARKPNKTKTASRMDPHGDGAVHSWSWCWSHGVPRLRSHARWRVEGCLLGGDSPGQSPRESPLVPGDVPMKDSGGNPCRLALGPAAGSAWPHAGRPLEERRLGGSSRHIGQERGVEVQFRRPPDRAGSTKSTYLHLHGVLGSHIRTV</sequence>
<comment type="caution">
    <text evidence="2">The sequence shown here is derived from an EMBL/GenBank/DDBJ whole genome shotgun (WGS) entry which is preliminary data.</text>
</comment>
<name>A0A7J8I1E9_MOLMO</name>
<proteinExistence type="predicted"/>
<feature type="compositionally biased region" description="Basic and acidic residues" evidence="1">
    <location>
        <begin position="151"/>
        <end position="166"/>
    </location>
</feature>
<dbReference type="EMBL" id="JACASF010000005">
    <property type="protein sequence ID" value="KAF6478005.1"/>
    <property type="molecule type" value="Genomic_DNA"/>
</dbReference>
<feature type="region of interest" description="Disordered" evidence="1">
    <location>
        <begin position="28"/>
        <end position="59"/>
    </location>
</feature>
<gene>
    <name evidence="2" type="ORF">HJG59_010897</name>
</gene>
<evidence type="ECO:0000256" key="1">
    <source>
        <dbReference type="SAM" id="MobiDB-lite"/>
    </source>
</evidence>
<reference evidence="2 3" key="1">
    <citation type="journal article" date="2020" name="Nature">
        <title>Six reference-quality genomes reveal evolution of bat adaptations.</title>
        <authorList>
            <person name="Jebb D."/>
            <person name="Huang Z."/>
            <person name="Pippel M."/>
            <person name="Hughes G.M."/>
            <person name="Lavrichenko K."/>
            <person name="Devanna P."/>
            <person name="Winkler S."/>
            <person name="Jermiin L.S."/>
            <person name="Skirmuntt E.C."/>
            <person name="Katzourakis A."/>
            <person name="Burkitt-Gray L."/>
            <person name="Ray D.A."/>
            <person name="Sullivan K.A.M."/>
            <person name="Roscito J.G."/>
            <person name="Kirilenko B.M."/>
            <person name="Davalos L.M."/>
            <person name="Corthals A.P."/>
            <person name="Power M.L."/>
            <person name="Jones G."/>
            <person name="Ransome R.D."/>
            <person name="Dechmann D.K.N."/>
            <person name="Locatelli A.G."/>
            <person name="Puechmaille S.J."/>
            <person name="Fedrigo O."/>
            <person name="Jarvis E.D."/>
            <person name="Hiller M."/>
            <person name="Vernes S.C."/>
            <person name="Myers E.W."/>
            <person name="Teeling E.C."/>
        </authorList>
    </citation>
    <scope>NUCLEOTIDE SEQUENCE [LARGE SCALE GENOMIC DNA]</scope>
    <source>
        <strain evidence="2">MMolMol1</strain>
        <tissue evidence="2">Muscle</tissue>
    </source>
</reference>
<dbReference type="Proteomes" id="UP000550707">
    <property type="component" value="Unassembled WGS sequence"/>
</dbReference>
<evidence type="ECO:0000313" key="2">
    <source>
        <dbReference type="EMBL" id="KAF6478005.1"/>
    </source>
</evidence>
<dbReference type="InParanoid" id="A0A7J8I1E9"/>
<keyword evidence="3" id="KW-1185">Reference proteome</keyword>
<organism evidence="2 3">
    <name type="scientific">Molossus molossus</name>
    <name type="common">Pallas' mastiff bat</name>
    <name type="synonym">Vespertilio molossus</name>
    <dbReference type="NCBI Taxonomy" id="27622"/>
    <lineage>
        <taxon>Eukaryota</taxon>
        <taxon>Metazoa</taxon>
        <taxon>Chordata</taxon>
        <taxon>Craniata</taxon>
        <taxon>Vertebrata</taxon>
        <taxon>Euteleostomi</taxon>
        <taxon>Mammalia</taxon>
        <taxon>Eutheria</taxon>
        <taxon>Laurasiatheria</taxon>
        <taxon>Chiroptera</taxon>
        <taxon>Yangochiroptera</taxon>
        <taxon>Molossidae</taxon>
        <taxon>Molossus</taxon>
    </lineage>
</organism>
<evidence type="ECO:0000313" key="3">
    <source>
        <dbReference type="Proteomes" id="UP000550707"/>
    </source>
</evidence>
<protein>
    <submittedName>
        <fullName evidence="2">Uncharacterized protein</fullName>
    </submittedName>
</protein>
<dbReference type="AlphaFoldDB" id="A0A7J8I1E9"/>